<accession>A0A1G8LPX8</accession>
<dbReference type="Proteomes" id="UP000199017">
    <property type="component" value="Unassembled WGS sequence"/>
</dbReference>
<dbReference type="InterPro" id="IPR007169">
    <property type="entry name" value="RemA-like"/>
</dbReference>
<reference evidence="1 2" key="1">
    <citation type="submission" date="2016-10" db="EMBL/GenBank/DDBJ databases">
        <authorList>
            <person name="de Groot N.N."/>
        </authorList>
    </citation>
    <scope>NUCLEOTIDE SEQUENCE [LARGE SCALE GENOMIC DNA]</scope>
    <source>
        <strain evidence="2">P4B,CCM 7963,CECT 7998,DSM 25260,IBRC-M 10614,KCTC 13821</strain>
    </source>
</reference>
<name>A0A1G8LPX8_9BACI</name>
<protein>
    <recommendedName>
        <fullName evidence="3">DUF370 domain-containing protein</fullName>
    </recommendedName>
</protein>
<evidence type="ECO:0008006" key="3">
    <source>
        <dbReference type="Google" id="ProtNLM"/>
    </source>
</evidence>
<gene>
    <name evidence="1" type="ORF">SAMN05216352_10928</name>
</gene>
<evidence type="ECO:0000313" key="2">
    <source>
        <dbReference type="Proteomes" id="UP000199017"/>
    </source>
</evidence>
<organism evidence="1 2">
    <name type="scientific">Alteribacillus bidgolensis</name>
    <dbReference type="NCBI Taxonomy" id="930129"/>
    <lineage>
        <taxon>Bacteria</taxon>
        <taxon>Bacillati</taxon>
        <taxon>Bacillota</taxon>
        <taxon>Bacilli</taxon>
        <taxon>Bacillales</taxon>
        <taxon>Bacillaceae</taxon>
        <taxon>Alteribacillus</taxon>
    </lineage>
</organism>
<dbReference type="EMBL" id="FNDU01000009">
    <property type="protein sequence ID" value="SDI57685.1"/>
    <property type="molecule type" value="Genomic_DNA"/>
</dbReference>
<dbReference type="NCBIfam" id="NF046065">
    <property type="entry name" value="MtxRegRemB"/>
    <property type="match status" value="1"/>
</dbReference>
<proteinExistence type="predicted"/>
<dbReference type="RefSeq" id="WP_091586326.1">
    <property type="nucleotide sequence ID" value="NZ_FNDU01000009.1"/>
</dbReference>
<dbReference type="STRING" id="930129.SAMN05216352_10928"/>
<evidence type="ECO:0000313" key="1">
    <source>
        <dbReference type="EMBL" id="SDI57685.1"/>
    </source>
</evidence>
<dbReference type="AlphaFoldDB" id="A0A1G8LPX8"/>
<dbReference type="OrthoDB" id="9811390at2"/>
<keyword evidence="2" id="KW-1185">Reference proteome</keyword>
<sequence>MFIHLGGDTVIRSKDVVAILDQDTHDSSSITKQFLSSHKNRDVIEISKELTKSVVVTIDRVYLSPISSLTLRRRAQVVSEFDDYSEDVGESSQS</sequence>
<dbReference type="Pfam" id="PF04025">
    <property type="entry name" value="RemA-like"/>
    <property type="match status" value="1"/>
</dbReference>